<evidence type="ECO:0000259" key="1">
    <source>
        <dbReference type="Pfam" id="PF00485"/>
    </source>
</evidence>
<dbReference type="RefSeq" id="WP_034637075.1">
    <property type="nucleotide sequence ID" value="NZ_CBCSJC010000020.1"/>
</dbReference>
<comment type="caution">
    <text evidence="2">The sequence shown here is derived from an EMBL/GenBank/DDBJ whole genome shotgun (WGS) entry which is preliminary data.</text>
</comment>
<dbReference type="AlphaFoldDB" id="A0A073KEH3"/>
<evidence type="ECO:0000313" key="2">
    <source>
        <dbReference type="EMBL" id="KEK20728.1"/>
    </source>
</evidence>
<dbReference type="SUPFAM" id="SSF52540">
    <property type="entry name" value="P-loop containing nucleoside triphosphate hydrolases"/>
    <property type="match status" value="1"/>
</dbReference>
<dbReference type="Proteomes" id="UP000027822">
    <property type="component" value="Unassembled WGS sequence"/>
</dbReference>
<dbReference type="STRING" id="574376.BAMA_15090"/>
<sequence>MKKPMVIAISAVSGGGKTTVTKALKKELGNCNVLHFDNYELPGSPSDICKWIDGGADYNEWKLGPLIADVQSLLTKSLHYIVLDYPFAYLNEEMRKYIDLTIYIDTPLDIAMARRLIRDFSICSIEDVREDMNLYLNHGRAAYVEMIQSVKPNSDIVVDGTLSVKEIVERVLSSIKERHKKEDSK</sequence>
<keyword evidence="3" id="KW-1185">Reference proteome</keyword>
<dbReference type="OrthoDB" id="6291705at2"/>
<organism evidence="2 3">
    <name type="scientific">Bacillus manliponensis</name>
    <dbReference type="NCBI Taxonomy" id="574376"/>
    <lineage>
        <taxon>Bacteria</taxon>
        <taxon>Bacillati</taxon>
        <taxon>Bacillota</taxon>
        <taxon>Bacilli</taxon>
        <taxon>Bacillales</taxon>
        <taxon>Bacillaceae</taxon>
        <taxon>Bacillus</taxon>
        <taxon>Bacillus cereus group</taxon>
    </lineage>
</organism>
<dbReference type="Pfam" id="PF00485">
    <property type="entry name" value="PRK"/>
    <property type="match status" value="1"/>
</dbReference>
<dbReference type="NCBIfam" id="NF006085">
    <property type="entry name" value="PRK08233.1"/>
    <property type="match status" value="1"/>
</dbReference>
<gene>
    <name evidence="2" type="ORF">BAMA_15090</name>
</gene>
<dbReference type="Gene3D" id="3.40.50.300">
    <property type="entry name" value="P-loop containing nucleotide triphosphate hydrolases"/>
    <property type="match status" value="1"/>
</dbReference>
<dbReference type="InterPro" id="IPR006083">
    <property type="entry name" value="PRK/URK"/>
</dbReference>
<protein>
    <recommendedName>
        <fullName evidence="1">Phosphoribulokinase/uridine kinase domain-containing protein</fullName>
    </recommendedName>
</protein>
<accession>A0A073KEH3</accession>
<dbReference type="eggNOG" id="COG0572">
    <property type="taxonomic scope" value="Bacteria"/>
</dbReference>
<proteinExistence type="predicted"/>
<dbReference type="GO" id="GO:0005524">
    <property type="term" value="F:ATP binding"/>
    <property type="evidence" value="ECO:0007669"/>
    <property type="project" value="InterPro"/>
</dbReference>
<name>A0A073KEH3_9BACI</name>
<dbReference type="EMBL" id="JOTN01000003">
    <property type="protein sequence ID" value="KEK20728.1"/>
    <property type="molecule type" value="Genomic_DNA"/>
</dbReference>
<evidence type="ECO:0000313" key="3">
    <source>
        <dbReference type="Proteomes" id="UP000027822"/>
    </source>
</evidence>
<feature type="domain" description="Phosphoribulokinase/uridine kinase" evidence="1">
    <location>
        <begin position="82"/>
        <end position="159"/>
    </location>
</feature>
<dbReference type="GO" id="GO:0016301">
    <property type="term" value="F:kinase activity"/>
    <property type="evidence" value="ECO:0007669"/>
    <property type="project" value="InterPro"/>
</dbReference>
<reference evidence="2 3" key="1">
    <citation type="submission" date="2014-06" db="EMBL/GenBank/DDBJ databases">
        <title>Draft genome sequence of Bacillus manliponensis JCM 15802 (MCCC 1A00708).</title>
        <authorList>
            <person name="Lai Q."/>
            <person name="Liu Y."/>
            <person name="Shao Z."/>
        </authorList>
    </citation>
    <scope>NUCLEOTIDE SEQUENCE [LARGE SCALE GENOMIC DNA]</scope>
    <source>
        <strain evidence="2 3">JCM 15802</strain>
    </source>
</reference>
<dbReference type="InterPro" id="IPR027417">
    <property type="entry name" value="P-loop_NTPase"/>
</dbReference>